<dbReference type="PANTHER" id="PTHR10742">
    <property type="entry name" value="FLAVIN MONOAMINE OXIDASE"/>
    <property type="match status" value="1"/>
</dbReference>
<name>A0A8B8A6S9_ACAPL</name>
<proteinExistence type="predicted"/>
<dbReference type="InterPro" id="IPR036188">
    <property type="entry name" value="FAD/NAD-bd_sf"/>
</dbReference>
<dbReference type="Proteomes" id="UP000694845">
    <property type="component" value="Unplaced"/>
</dbReference>
<protein>
    <submittedName>
        <fullName evidence="4">Polyamine oxidase-like</fullName>
    </submittedName>
</protein>
<accession>A0A8B8A6S9</accession>
<dbReference type="InterPro" id="IPR002937">
    <property type="entry name" value="Amino_oxidase"/>
</dbReference>
<dbReference type="GeneID" id="110990939"/>
<dbReference type="Gene3D" id="3.50.50.60">
    <property type="entry name" value="FAD/NAD(P)-binding domain"/>
    <property type="match status" value="1"/>
</dbReference>
<feature type="non-terminal residue" evidence="4">
    <location>
        <position position="308"/>
    </location>
</feature>
<reference evidence="4" key="1">
    <citation type="submission" date="2025-08" db="UniProtKB">
        <authorList>
            <consortium name="RefSeq"/>
        </authorList>
    </citation>
    <scope>IDENTIFICATION</scope>
</reference>
<evidence type="ECO:0000313" key="3">
    <source>
        <dbReference type="Proteomes" id="UP000694845"/>
    </source>
</evidence>
<feature type="signal peptide" evidence="1">
    <location>
        <begin position="1"/>
        <end position="25"/>
    </location>
</feature>
<dbReference type="Gene3D" id="3.90.660.10">
    <property type="match status" value="1"/>
</dbReference>
<dbReference type="SUPFAM" id="SSF51905">
    <property type="entry name" value="FAD/NAD(P)-binding domain"/>
    <property type="match status" value="1"/>
</dbReference>
<feature type="chain" id="PRO_5034715715" evidence="1">
    <location>
        <begin position="26"/>
        <end position="308"/>
    </location>
</feature>
<evidence type="ECO:0000313" key="4">
    <source>
        <dbReference type="RefSeq" id="XP_022111706.1"/>
    </source>
</evidence>
<dbReference type="RefSeq" id="XP_022111706.1">
    <property type="nucleotide sequence ID" value="XM_022256014.1"/>
</dbReference>
<evidence type="ECO:0000259" key="2">
    <source>
        <dbReference type="Pfam" id="PF01593"/>
    </source>
</evidence>
<dbReference type="Pfam" id="PF01593">
    <property type="entry name" value="Amino_oxidase"/>
    <property type="match status" value="1"/>
</dbReference>
<dbReference type="OrthoDB" id="5046242at2759"/>
<dbReference type="GO" id="GO:0016491">
    <property type="term" value="F:oxidoreductase activity"/>
    <property type="evidence" value="ECO:0007669"/>
    <property type="project" value="InterPro"/>
</dbReference>
<evidence type="ECO:0000256" key="1">
    <source>
        <dbReference type="SAM" id="SignalP"/>
    </source>
</evidence>
<dbReference type="GO" id="GO:0006598">
    <property type="term" value="P:polyamine catabolic process"/>
    <property type="evidence" value="ECO:0007669"/>
    <property type="project" value="TreeGrafter"/>
</dbReference>
<gene>
    <name evidence="4" type="primary">LOC110990939</name>
</gene>
<dbReference type="KEGG" id="aplc:110990939"/>
<dbReference type="AlphaFoldDB" id="A0A8B8A6S9"/>
<keyword evidence="3" id="KW-1185">Reference proteome</keyword>
<keyword evidence="1" id="KW-0732">Signal</keyword>
<dbReference type="PANTHER" id="PTHR10742:SF313">
    <property type="entry name" value="AMINE OXIDASE"/>
    <property type="match status" value="1"/>
</dbReference>
<dbReference type="OMA" id="MIANFSH"/>
<sequence length="308" mass="34109">MAVSMPDMSWLIVAIVGVLSYSTQGADYSDNDARVLILGGGAAGLQAARTLHDAGIDDFIIIEAANRLGGRVADTQFADMTVELGPTWALPEVSRVVDLVRDLNLSHRASDYDSLLFRNESGVDVTEEAFNQYDAIDPAKEKLGMLRDKMRANGNIPDMSQRSALRVGGWIPETDVQRAVEWFEFDITYGDSPETTSTKQTEFIGEEYWMTDAGGLKQIFGAVAGFLQEPAYSNHTRLGKTVASIDYTNDISIIVTTQDGTRYIGEYILVTFSLGVLQHNLVQFIPPLPEWKDVEIKKFQMVAYTLVY</sequence>
<organism evidence="3 4">
    <name type="scientific">Acanthaster planci</name>
    <name type="common">Crown-of-thorns starfish</name>
    <dbReference type="NCBI Taxonomy" id="133434"/>
    <lineage>
        <taxon>Eukaryota</taxon>
        <taxon>Metazoa</taxon>
        <taxon>Echinodermata</taxon>
        <taxon>Eleutherozoa</taxon>
        <taxon>Asterozoa</taxon>
        <taxon>Asteroidea</taxon>
        <taxon>Valvatacea</taxon>
        <taxon>Valvatida</taxon>
        <taxon>Acanthasteridae</taxon>
        <taxon>Acanthaster</taxon>
    </lineage>
</organism>
<dbReference type="InterPro" id="IPR050281">
    <property type="entry name" value="Flavin_monoamine_oxidase"/>
</dbReference>
<feature type="domain" description="Amine oxidase" evidence="2">
    <location>
        <begin position="43"/>
        <end position="304"/>
    </location>
</feature>